<dbReference type="InterPro" id="IPR036899">
    <property type="entry name" value="Ribosomal_uL13_sf"/>
</dbReference>
<dbReference type="PANTHER" id="PTHR11545">
    <property type="entry name" value="RIBOSOMAL PROTEIN L13"/>
    <property type="match status" value="1"/>
</dbReference>
<dbReference type="CDD" id="cd00392">
    <property type="entry name" value="Ribosomal_L13"/>
    <property type="match status" value="1"/>
</dbReference>
<gene>
    <name evidence="4" type="primary">rplM</name>
    <name evidence="5" type="ORF">COY32_02125</name>
</gene>
<reference evidence="6" key="1">
    <citation type="submission" date="2017-09" db="EMBL/GenBank/DDBJ databases">
        <title>Depth-based differentiation of microbial function through sediment-hosted aquifers and enrichment of novel symbionts in the deep terrestrial subsurface.</title>
        <authorList>
            <person name="Probst A.J."/>
            <person name="Ladd B."/>
            <person name="Jarett J.K."/>
            <person name="Geller-Mcgrath D.E."/>
            <person name="Sieber C.M.K."/>
            <person name="Emerson J.B."/>
            <person name="Anantharaman K."/>
            <person name="Thomas B.C."/>
            <person name="Malmstrom R."/>
            <person name="Stieglmeier M."/>
            <person name="Klingl A."/>
            <person name="Woyke T."/>
            <person name="Ryan C.M."/>
            <person name="Banfield J.F."/>
        </authorList>
    </citation>
    <scope>NUCLEOTIDE SEQUENCE [LARGE SCALE GENOMIC DNA]</scope>
</reference>
<sequence>MIPSIKPTDITRRWYIVDASQHVLGRMCTEIAMVLQGKNHSYYSPQWDMGDHVIVINAKKAVVTGTKEENKLYRTYSGFPGGLKTQNLAEVREKNPKRIIEHAVKGMLPGSNLAGNMLKKLHVYEGAEHNHEAQNPQQLITT</sequence>
<dbReference type="GO" id="GO:0022625">
    <property type="term" value="C:cytosolic large ribosomal subunit"/>
    <property type="evidence" value="ECO:0007669"/>
    <property type="project" value="TreeGrafter"/>
</dbReference>
<dbReference type="GO" id="GO:0017148">
    <property type="term" value="P:negative regulation of translation"/>
    <property type="evidence" value="ECO:0007669"/>
    <property type="project" value="TreeGrafter"/>
</dbReference>
<dbReference type="InterPro" id="IPR005822">
    <property type="entry name" value="Ribosomal_uL13"/>
</dbReference>
<keyword evidence="2 4" id="KW-0689">Ribosomal protein</keyword>
<dbReference type="GO" id="GO:0006412">
    <property type="term" value="P:translation"/>
    <property type="evidence" value="ECO:0007669"/>
    <property type="project" value="UniProtKB-UniRule"/>
</dbReference>
<dbReference type="AlphaFoldDB" id="A0A2M7TKA2"/>
<dbReference type="HAMAP" id="MF_01366">
    <property type="entry name" value="Ribosomal_uL13"/>
    <property type="match status" value="1"/>
</dbReference>
<accession>A0A2M7TKA2</accession>
<evidence type="ECO:0000256" key="1">
    <source>
        <dbReference type="ARBA" id="ARBA00006227"/>
    </source>
</evidence>
<dbReference type="EMBL" id="PFNL01000062">
    <property type="protein sequence ID" value="PIZ47178.1"/>
    <property type="molecule type" value="Genomic_DNA"/>
</dbReference>
<evidence type="ECO:0000313" key="6">
    <source>
        <dbReference type="Proteomes" id="UP000228920"/>
    </source>
</evidence>
<dbReference type="GO" id="GO:0003729">
    <property type="term" value="F:mRNA binding"/>
    <property type="evidence" value="ECO:0007669"/>
    <property type="project" value="TreeGrafter"/>
</dbReference>
<dbReference type="NCBIfam" id="TIGR01066">
    <property type="entry name" value="rplM_bact"/>
    <property type="match status" value="1"/>
</dbReference>
<comment type="similarity">
    <text evidence="1 4">Belongs to the universal ribosomal protein uL13 family.</text>
</comment>
<dbReference type="PANTHER" id="PTHR11545:SF2">
    <property type="entry name" value="LARGE RIBOSOMAL SUBUNIT PROTEIN UL13M"/>
    <property type="match status" value="1"/>
</dbReference>
<dbReference type="GO" id="GO:0003735">
    <property type="term" value="F:structural constituent of ribosome"/>
    <property type="evidence" value="ECO:0007669"/>
    <property type="project" value="InterPro"/>
</dbReference>
<protein>
    <recommendedName>
        <fullName evidence="4">Large ribosomal subunit protein uL13</fullName>
    </recommendedName>
</protein>
<dbReference type="Proteomes" id="UP000228920">
    <property type="component" value="Unassembled WGS sequence"/>
</dbReference>
<dbReference type="SUPFAM" id="SSF52161">
    <property type="entry name" value="Ribosomal protein L13"/>
    <property type="match status" value="1"/>
</dbReference>
<comment type="caution">
    <text evidence="5">The sequence shown here is derived from an EMBL/GenBank/DDBJ whole genome shotgun (WGS) entry which is preliminary data.</text>
</comment>
<dbReference type="InterPro" id="IPR005823">
    <property type="entry name" value="Ribosomal_uL13_bac-type"/>
</dbReference>
<keyword evidence="3 4" id="KW-0687">Ribonucleoprotein</keyword>
<evidence type="ECO:0000256" key="3">
    <source>
        <dbReference type="ARBA" id="ARBA00023274"/>
    </source>
</evidence>
<comment type="function">
    <text evidence="4">This protein is one of the early assembly proteins of the 50S ribosomal subunit, although it is not seen to bind rRNA by itself. It is important during the early stages of 50S assembly.</text>
</comment>
<dbReference type="PIRSF" id="PIRSF002181">
    <property type="entry name" value="Ribosomal_L13"/>
    <property type="match status" value="1"/>
</dbReference>
<dbReference type="Pfam" id="PF00572">
    <property type="entry name" value="Ribosomal_L13"/>
    <property type="match status" value="1"/>
</dbReference>
<name>A0A2M7TKA2_UNCKA</name>
<evidence type="ECO:0000256" key="2">
    <source>
        <dbReference type="ARBA" id="ARBA00022980"/>
    </source>
</evidence>
<evidence type="ECO:0000313" key="5">
    <source>
        <dbReference type="EMBL" id="PIZ47178.1"/>
    </source>
</evidence>
<organism evidence="5 6">
    <name type="scientific">candidate division WWE3 bacterium CG_4_10_14_0_2_um_filter_41_14</name>
    <dbReference type="NCBI Taxonomy" id="1975072"/>
    <lineage>
        <taxon>Bacteria</taxon>
        <taxon>Katanobacteria</taxon>
    </lineage>
</organism>
<comment type="subunit">
    <text evidence="4">Part of the 50S ribosomal subunit.</text>
</comment>
<evidence type="ECO:0000256" key="4">
    <source>
        <dbReference type="HAMAP-Rule" id="MF_01366"/>
    </source>
</evidence>
<dbReference type="Gene3D" id="3.90.1180.10">
    <property type="entry name" value="Ribosomal protein L13"/>
    <property type="match status" value="1"/>
</dbReference>
<proteinExistence type="inferred from homology"/>